<dbReference type="InterPro" id="IPR036890">
    <property type="entry name" value="HATPase_C_sf"/>
</dbReference>
<feature type="modified residue" description="4-aspartylphosphate" evidence="10">
    <location>
        <position position="915"/>
    </location>
</feature>
<comment type="catalytic activity">
    <reaction evidence="1">
        <text>ATP + protein L-histidine = ADP + protein N-phospho-L-histidine.</text>
        <dbReference type="EC" id="2.7.13.3"/>
    </reaction>
</comment>
<dbReference type="GO" id="GO:0000155">
    <property type="term" value="F:phosphorelay sensor kinase activity"/>
    <property type="evidence" value="ECO:0007669"/>
    <property type="project" value="InterPro"/>
</dbReference>
<dbReference type="GO" id="GO:0005524">
    <property type="term" value="F:ATP binding"/>
    <property type="evidence" value="ECO:0007669"/>
    <property type="project" value="UniProtKB-KW"/>
</dbReference>
<dbReference type="Gene3D" id="3.30.565.10">
    <property type="entry name" value="Histidine kinase-like ATPase, C-terminal domain"/>
    <property type="match status" value="1"/>
</dbReference>
<dbReference type="Gene3D" id="3.40.50.2300">
    <property type="match status" value="1"/>
</dbReference>
<feature type="transmembrane region" description="Helical" evidence="11">
    <location>
        <begin position="12"/>
        <end position="35"/>
    </location>
</feature>
<dbReference type="InterPro" id="IPR001789">
    <property type="entry name" value="Sig_transdc_resp-reg_receiver"/>
</dbReference>
<dbReference type="Pfam" id="PF13426">
    <property type="entry name" value="PAS_9"/>
    <property type="match status" value="2"/>
</dbReference>
<feature type="domain" description="PAC" evidence="15">
    <location>
        <begin position="554"/>
        <end position="607"/>
    </location>
</feature>
<evidence type="ECO:0000259" key="15">
    <source>
        <dbReference type="PROSITE" id="PS50113"/>
    </source>
</evidence>
<dbReference type="Pfam" id="PF00512">
    <property type="entry name" value="HisKA"/>
    <property type="match status" value="1"/>
</dbReference>
<evidence type="ECO:0000256" key="8">
    <source>
        <dbReference type="ARBA" id="ARBA00022840"/>
    </source>
</evidence>
<dbReference type="AlphaFoldDB" id="A0A7U3YNI7"/>
<accession>A0A7U3YNI7</accession>
<feature type="domain" description="PAS" evidence="14">
    <location>
        <begin position="362"/>
        <end position="408"/>
    </location>
</feature>
<dbReference type="PROSITE" id="PS50112">
    <property type="entry name" value="PAS"/>
    <property type="match status" value="2"/>
</dbReference>
<feature type="transmembrane region" description="Helical" evidence="11">
    <location>
        <begin position="284"/>
        <end position="302"/>
    </location>
</feature>
<evidence type="ECO:0000313" key="18">
    <source>
        <dbReference type="Proteomes" id="UP000006365"/>
    </source>
</evidence>
<keyword evidence="11" id="KW-0472">Membrane</keyword>
<keyword evidence="7 17" id="KW-0418">Kinase</keyword>
<dbReference type="InterPro" id="IPR000014">
    <property type="entry name" value="PAS"/>
</dbReference>
<dbReference type="SMART" id="SM00388">
    <property type="entry name" value="HisKA"/>
    <property type="match status" value="1"/>
</dbReference>
<dbReference type="InterPro" id="IPR007892">
    <property type="entry name" value="CHASE4"/>
</dbReference>
<feature type="domain" description="PAS" evidence="14">
    <location>
        <begin position="483"/>
        <end position="522"/>
    </location>
</feature>
<evidence type="ECO:0000256" key="2">
    <source>
        <dbReference type="ARBA" id="ARBA00004370"/>
    </source>
</evidence>
<reference evidence="17 18" key="1">
    <citation type="journal article" date="2011" name="Stand. Genomic Sci.">
        <title>Complete genome sequence of Desulfobulbus propionicus type strain (1pr3).</title>
        <authorList>
            <person name="Pagani I."/>
            <person name="Lapidus A."/>
            <person name="Nolan M."/>
            <person name="Lucas S."/>
            <person name="Hammon N."/>
            <person name="Deshpande S."/>
            <person name="Cheng J.F."/>
            <person name="Chertkov O."/>
            <person name="Davenport K."/>
            <person name="Tapia R."/>
            <person name="Han C."/>
            <person name="Goodwin L."/>
            <person name="Pitluck S."/>
            <person name="Liolios K."/>
            <person name="Mavromatis K."/>
            <person name="Ivanova N."/>
            <person name="Mikhailova N."/>
            <person name="Pati A."/>
            <person name="Chen A."/>
            <person name="Palaniappan K."/>
            <person name="Land M."/>
            <person name="Hauser L."/>
            <person name="Chang Y.J."/>
            <person name="Jeffries C.D."/>
            <person name="Detter J.C."/>
            <person name="Brambilla E."/>
            <person name="Kannan K.P."/>
            <person name="Djao O.D."/>
            <person name="Rohde M."/>
            <person name="Pukall R."/>
            <person name="Spring S."/>
            <person name="Goker M."/>
            <person name="Sikorski J."/>
            <person name="Woyke T."/>
            <person name="Bristow J."/>
            <person name="Eisen J.A."/>
            <person name="Markowitz V."/>
            <person name="Hugenholtz P."/>
            <person name="Kyrpides N.C."/>
            <person name="Klenk H.P."/>
        </authorList>
    </citation>
    <scope>NUCLEOTIDE SEQUENCE [LARGE SCALE GENOMIC DNA]</scope>
    <source>
        <strain evidence="18">ATCC 33891 / DSM 2032 / 1pr3</strain>
    </source>
</reference>
<evidence type="ECO:0000256" key="7">
    <source>
        <dbReference type="ARBA" id="ARBA00022777"/>
    </source>
</evidence>
<dbReference type="InterPro" id="IPR004358">
    <property type="entry name" value="Sig_transdc_His_kin-like_C"/>
</dbReference>
<evidence type="ECO:0000256" key="3">
    <source>
        <dbReference type="ARBA" id="ARBA00012438"/>
    </source>
</evidence>
<evidence type="ECO:0000256" key="11">
    <source>
        <dbReference type="SAM" id="Phobius"/>
    </source>
</evidence>
<dbReference type="EMBL" id="CP002364">
    <property type="protein sequence ID" value="ADW18648.1"/>
    <property type="molecule type" value="Genomic_DNA"/>
</dbReference>
<evidence type="ECO:0000256" key="9">
    <source>
        <dbReference type="ARBA" id="ARBA00023012"/>
    </source>
</evidence>
<keyword evidence="18" id="KW-1185">Reference proteome</keyword>
<keyword evidence="4 10" id="KW-0597">Phosphoprotein</keyword>
<dbReference type="SUPFAM" id="SSF52172">
    <property type="entry name" value="CheY-like"/>
    <property type="match status" value="1"/>
</dbReference>
<evidence type="ECO:0000256" key="10">
    <source>
        <dbReference type="PROSITE-ProRule" id="PRU00169"/>
    </source>
</evidence>
<dbReference type="Gene3D" id="1.10.287.130">
    <property type="match status" value="1"/>
</dbReference>
<evidence type="ECO:0000313" key="17">
    <source>
        <dbReference type="EMBL" id="ADW18648.1"/>
    </source>
</evidence>
<dbReference type="SUPFAM" id="SSF55785">
    <property type="entry name" value="PYP-like sensor domain (PAS domain)"/>
    <property type="match status" value="2"/>
</dbReference>
<gene>
    <name evidence="17" type="ordered locus">Despr_2510</name>
</gene>
<dbReference type="SMART" id="SM00387">
    <property type="entry name" value="HATPase_c"/>
    <property type="match status" value="1"/>
</dbReference>
<evidence type="ECO:0000259" key="12">
    <source>
        <dbReference type="PROSITE" id="PS50109"/>
    </source>
</evidence>
<protein>
    <recommendedName>
        <fullName evidence="3">histidine kinase</fullName>
        <ecNumber evidence="3">2.7.13.3</ecNumber>
    </recommendedName>
</protein>
<keyword evidence="6" id="KW-0547">Nucleotide-binding</keyword>
<evidence type="ECO:0000259" key="13">
    <source>
        <dbReference type="PROSITE" id="PS50110"/>
    </source>
</evidence>
<dbReference type="PROSITE" id="PS50113">
    <property type="entry name" value="PAC"/>
    <property type="match status" value="1"/>
</dbReference>
<dbReference type="Gene3D" id="3.30.450.20">
    <property type="entry name" value="PAS domain"/>
    <property type="match status" value="2"/>
</dbReference>
<feature type="domain" description="Response regulatory" evidence="13">
    <location>
        <begin position="864"/>
        <end position="980"/>
    </location>
</feature>
<sequence length="984" mass="108666">MNPTHPGILAKTLLLISLSVCGLTAGFIAFSYGLVVDRFQSLESEETSVNLERVVRELENKLYRVESSVSDWAPWDETAVFIQQLNDDYKDKNLRPDPFQTLDLNFMLFFNAAGSLVHSQFHNLDTGQAAASDPAVIQAIQALPPLFRHASAKDQTSGMVVTPTGMALVASAPIVTSTFEGPILGTLVFGRYLDKQVVAQISAQTQLAVRTHAPLIHQQLFTEAAVRPPHAPLSRQFAVRVADGGTVNGYALINDLADRPGLVFEIAQERKLFRQGVTMWRQHALFSLLLGLVFILVLVVLLNRGILRHLTRLTSEVGAIAVSGRHDGRVTVSSQDEIGELAIQINTMLESLHWLQRQREDNERHLQTIIDSIHCGIMIVDAENRHILSINRTGAAMLNRSPEAVIGQVCHQFACPQQQHDCPVLDRGEQVDLSERSLLRADNSLLPVLKSVAVIEKEGRQLLIESFIDISGLKQVQEKLRINELKYRQFFEDDLTGKFLGDIDGQILDCNRAFAEMLGYQEVNEVKGVSFRQHYFIAGNRADKLQRLTKSGKLIRDEEILRHRDGSPIYCIGNIVGEFDEQGQLIHIRGYVMDDTKRVLLEQEVRQAQKLEAIGTMAGGIAHDFNNILAGIMGYAELILRDLEQQPQARHQQLLRNILSAGERARALIHKILTFSRQAESEPQPIRLQQTIDDAVDLIRASLPSTIAIEHRSDSRATVLADPIQIHQVFMNLCTNAGHAMKESGGTLTISLEDVTLDSQFTSDHPELRPGEYVRVEVSDSGEGIPEHLLGRIFDPFFTTKKKGEGTGLGLAMVHGIVSSMHGLIQVASQPGQGTRFTIHLPIVQETGDKAPAAPQTVPTGSEHVVYVDDEEFLVDIGTEILRGLGYLVTGFTDSDLALGYLLAHEGEVDLVISDMTMPKLTGLDLARNLQELDAPPPVIICTGHNEGMTTTDLAPLGVREMLLKPITVNKLAEAVRRVLDAGA</sequence>
<evidence type="ECO:0000256" key="6">
    <source>
        <dbReference type="ARBA" id="ARBA00022741"/>
    </source>
</evidence>
<dbReference type="InterPro" id="IPR003661">
    <property type="entry name" value="HisK_dim/P_dom"/>
</dbReference>
<dbReference type="KEGG" id="dpr:Despr_2510"/>
<dbReference type="NCBIfam" id="TIGR00229">
    <property type="entry name" value="sensory_box"/>
    <property type="match status" value="2"/>
</dbReference>
<dbReference type="InterPro" id="IPR035965">
    <property type="entry name" value="PAS-like_dom_sf"/>
</dbReference>
<dbReference type="PANTHER" id="PTHR43065:SF46">
    <property type="entry name" value="C4-DICARBOXYLATE TRANSPORT SENSOR PROTEIN DCTB"/>
    <property type="match status" value="1"/>
</dbReference>
<dbReference type="CDD" id="cd06225">
    <property type="entry name" value="HAMP"/>
    <property type="match status" value="1"/>
</dbReference>
<evidence type="ECO:0000256" key="5">
    <source>
        <dbReference type="ARBA" id="ARBA00022679"/>
    </source>
</evidence>
<dbReference type="Pfam" id="PF02518">
    <property type="entry name" value="HATPase_c"/>
    <property type="match status" value="1"/>
</dbReference>
<dbReference type="Pfam" id="PF00072">
    <property type="entry name" value="Response_reg"/>
    <property type="match status" value="1"/>
</dbReference>
<dbReference type="SMART" id="SM00091">
    <property type="entry name" value="PAS"/>
    <property type="match status" value="2"/>
</dbReference>
<dbReference type="SUPFAM" id="SSF55874">
    <property type="entry name" value="ATPase domain of HSP90 chaperone/DNA topoisomerase II/histidine kinase"/>
    <property type="match status" value="1"/>
</dbReference>
<organism evidence="17 18">
    <name type="scientific">Desulfobulbus propionicus (strain ATCC 33891 / DSM 2032 / VKM B-1956 / 1pr3)</name>
    <dbReference type="NCBI Taxonomy" id="577650"/>
    <lineage>
        <taxon>Bacteria</taxon>
        <taxon>Pseudomonadati</taxon>
        <taxon>Thermodesulfobacteriota</taxon>
        <taxon>Desulfobulbia</taxon>
        <taxon>Desulfobulbales</taxon>
        <taxon>Desulfobulbaceae</taxon>
        <taxon>Desulfobulbus</taxon>
    </lineage>
</organism>
<dbReference type="Pfam" id="PF00672">
    <property type="entry name" value="HAMP"/>
    <property type="match status" value="1"/>
</dbReference>
<dbReference type="Gene3D" id="6.10.340.10">
    <property type="match status" value="1"/>
</dbReference>
<dbReference type="InterPro" id="IPR003660">
    <property type="entry name" value="HAMP_dom"/>
</dbReference>
<dbReference type="SUPFAM" id="SSF158472">
    <property type="entry name" value="HAMP domain-like"/>
    <property type="match status" value="1"/>
</dbReference>
<dbReference type="InterPro" id="IPR000700">
    <property type="entry name" value="PAS-assoc_C"/>
</dbReference>
<dbReference type="PRINTS" id="PR00344">
    <property type="entry name" value="BCTRLSENSOR"/>
</dbReference>
<evidence type="ECO:0000256" key="1">
    <source>
        <dbReference type="ARBA" id="ARBA00000085"/>
    </source>
</evidence>
<evidence type="ECO:0000259" key="14">
    <source>
        <dbReference type="PROSITE" id="PS50112"/>
    </source>
</evidence>
<dbReference type="Proteomes" id="UP000006365">
    <property type="component" value="Chromosome"/>
</dbReference>
<dbReference type="InterPro" id="IPR003594">
    <property type="entry name" value="HATPase_dom"/>
</dbReference>
<dbReference type="CDD" id="cd00082">
    <property type="entry name" value="HisKA"/>
    <property type="match status" value="1"/>
</dbReference>
<dbReference type="InterPro" id="IPR011006">
    <property type="entry name" value="CheY-like_superfamily"/>
</dbReference>
<name>A0A7U3YNI7_DESPD</name>
<dbReference type="PANTHER" id="PTHR43065">
    <property type="entry name" value="SENSOR HISTIDINE KINASE"/>
    <property type="match status" value="1"/>
</dbReference>
<dbReference type="PROSITE" id="PS50885">
    <property type="entry name" value="HAMP"/>
    <property type="match status" value="1"/>
</dbReference>
<dbReference type="EC" id="2.7.13.3" evidence="3"/>
<keyword evidence="8" id="KW-0067">ATP-binding</keyword>
<dbReference type="GO" id="GO:0016020">
    <property type="term" value="C:membrane"/>
    <property type="evidence" value="ECO:0007669"/>
    <property type="project" value="UniProtKB-SubCell"/>
</dbReference>
<keyword evidence="5" id="KW-0808">Transferase</keyword>
<keyword evidence="11" id="KW-1133">Transmembrane helix</keyword>
<feature type="domain" description="Histidine kinase" evidence="12">
    <location>
        <begin position="620"/>
        <end position="845"/>
    </location>
</feature>
<dbReference type="InterPro" id="IPR005467">
    <property type="entry name" value="His_kinase_dom"/>
</dbReference>
<dbReference type="InterPro" id="IPR036097">
    <property type="entry name" value="HisK_dim/P_sf"/>
</dbReference>
<evidence type="ECO:0000259" key="16">
    <source>
        <dbReference type="PROSITE" id="PS50885"/>
    </source>
</evidence>
<proteinExistence type="predicted"/>
<feature type="domain" description="HAMP" evidence="16">
    <location>
        <begin position="304"/>
        <end position="357"/>
    </location>
</feature>
<evidence type="ECO:0000256" key="4">
    <source>
        <dbReference type="ARBA" id="ARBA00022553"/>
    </source>
</evidence>
<dbReference type="PROSITE" id="PS50110">
    <property type="entry name" value="RESPONSE_REGULATORY"/>
    <property type="match status" value="1"/>
</dbReference>
<comment type="subcellular location">
    <subcellularLocation>
        <location evidence="2">Membrane</location>
    </subcellularLocation>
</comment>
<dbReference type="SMART" id="SM00448">
    <property type="entry name" value="REC"/>
    <property type="match status" value="1"/>
</dbReference>
<dbReference type="PROSITE" id="PS50109">
    <property type="entry name" value="HIS_KIN"/>
    <property type="match status" value="1"/>
</dbReference>
<dbReference type="RefSeq" id="WP_015725174.1">
    <property type="nucleotide sequence ID" value="NC_014972.1"/>
</dbReference>
<keyword evidence="9" id="KW-0902">Two-component regulatory system</keyword>
<dbReference type="CDD" id="cd00130">
    <property type="entry name" value="PAS"/>
    <property type="match status" value="2"/>
</dbReference>
<dbReference type="SMART" id="SM00304">
    <property type="entry name" value="HAMP"/>
    <property type="match status" value="1"/>
</dbReference>
<dbReference type="SUPFAM" id="SSF47384">
    <property type="entry name" value="Homodimeric domain of signal transducing histidine kinase"/>
    <property type="match status" value="1"/>
</dbReference>
<dbReference type="Pfam" id="PF05228">
    <property type="entry name" value="CHASE4"/>
    <property type="match status" value="1"/>
</dbReference>
<keyword evidence="11" id="KW-0812">Transmembrane</keyword>